<accession>A0A1X6X4R1</accession>
<feature type="transmembrane region" description="Helical" evidence="13">
    <location>
        <begin position="276"/>
        <end position="298"/>
    </location>
</feature>
<dbReference type="EMBL" id="FWFF01000004">
    <property type="protein sequence ID" value="SLM93962.1"/>
    <property type="molecule type" value="Genomic_DNA"/>
</dbReference>
<dbReference type="Pfam" id="PF02687">
    <property type="entry name" value="FtsX"/>
    <property type="match status" value="1"/>
</dbReference>
<comment type="subunit">
    <text evidence="4">Forms a membrane-associated complex with FtsE.</text>
</comment>
<evidence type="ECO:0000256" key="1">
    <source>
        <dbReference type="ARBA" id="ARBA00003552"/>
    </source>
</evidence>
<evidence type="ECO:0000256" key="12">
    <source>
        <dbReference type="PIRNR" id="PIRNR003097"/>
    </source>
</evidence>
<evidence type="ECO:0000256" key="3">
    <source>
        <dbReference type="ARBA" id="ARBA00007379"/>
    </source>
</evidence>
<evidence type="ECO:0000256" key="4">
    <source>
        <dbReference type="ARBA" id="ARBA00011160"/>
    </source>
</evidence>
<feature type="domain" description="ABC3 transporter permease C-terminal" evidence="14">
    <location>
        <begin position="185"/>
        <end position="303"/>
    </location>
</feature>
<dbReference type="Gene3D" id="3.30.70.3040">
    <property type="match status" value="1"/>
</dbReference>
<dbReference type="InterPro" id="IPR040690">
    <property type="entry name" value="FtsX_ECD"/>
</dbReference>
<comment type="similarity">
    <text evidence="3 12">Belongs to the ABC-4 integral membrane protein family. FtsX subfamily.</text>
</comment>
<protein>
    <recommendedName>
        <fullName evidence="5 12">Cell division protein FtsX</fullName>
    </recommendedName>
</protein>
<evidence type="ECO:0000259" key="15">
    <source>
        <dbReference type="Pfam" id="PF18075"/>
    </source>
</evidence>
<dbReference type="PIRSF" id="PIRSF003097">
    <property type="entry name" value="FtsX"/>
    <property type="match status" value="1"/>
</dbReference>
<dbReference type="GO" id="GO:0005886">
    <property type="term" value="C:plasma membrane"/>
    <property type="evidence" value="ECO:0007669"/>
    <property type="project" value="UniProtKB-SubCell"/>
</dbReference>
<dbReference type="InterPro" id="IPR047929">
    <property type="entry name" value="FtsX_actino"/>
</dbReference>
<evidence type="ECO:0000313" key="16">
    <source>
        <dbReference type="EMBL" id="SLM93962.1"/>
    </source>
</evidence>
<evidence type="ECO:0000256" key="5">
    <source>
        <dbReference type="ARBA" id="ARBA00021907"/>
    </source>
</evidence>
<feature type="transmembrane region" description="Helical" evidence="13">
    <location>
        <begin position="238"/>
        <end position="256"/>
    </location>
</feature>
<gene>
    <name evidence="16" type="ORF">FM105_03890</name>
</gene>
<dbReference type="Pfam" id="PF18075">
    <property type="entry name" value="FtsX_ECD"/>
    <property type="match status" value="1"/>
</dbReference>
<keyword evidence="7 12" id="KW-0132">Cell division</keyword>
<keyword evidence="8 13" id="KW-0812">Transmembrane</keyword>
<evidence type="ECO:0000256" key="11">
    <source>
        <dbReference type="ARBA" id="ARBA00023306"/>
    </source>
</evidence>
<dbReference type="InterPro" id="IPR004513">
    <property type="entry name" value="FtsX"/>
</dbReference>
<keyword evidence="9 13" id="KW-1133">Transmembrane helix</keyword>
<keyword evidence="17" id="KW-1185">Reference proteome</keyword>
<comment type="subcellular location">
    <subcellularLocation>
        <location evidence="2">Cell membrane</location>
        <topology evidence="2">Multi-pass membrane protein</topology>
    </subcellularLocation>
</comment>
<dbReference type="NCBIfam" id="NF038346">
    <property type="entry name" value="FtsX_actino"/>
    <property type="match status" value="1"/>
</dbReference>
<feature type="transmembrane region" description="Helical" evidence="13">
    <location>
        <begin position="20"/>
        <end position="41"/>
    </location>
</feature>
<feature type="transmembrane region" description="Helical" evidence="13">
    <location>
        <begin position="174"/>
        <end position="201"/>
    </location>
</feature>
<dbReference type="PANTHER" id="PTHR47755">
    <property type="entry name" value="CELL DIVISION PROTEIN FTSX"/>
    <property type="match status" value="1"/>
</dbReference>
<dbReference type="PANTHER" id="PTHR47755:SF1">
    <property type="entry name" value="CELL DIVISION PROTEIN FTSX"/>
    <property type="match status" value="1"/>
</dbReference>
<dbReference type="Proteomes" id="UP000196581">
    <property type="component" value="Unassembled WGS sequence"/>
</dbReference>
<comment type="function">
    <text evidence="1">Part of the ABC transporter FtsEX involved in cellular division.</text>
</comment>
<keyword evidence="10 12" id="KW-0472">Membrane</keyword>
<evidence type="ECO:0000256" key="9">
    <source>
        <dbReference type="ARBA" id="ARBA00022989"/>
    </source>
</evidence>
<evidence type="ECO:0000256" key="6">
    <source>
        <dbReference type="ARBA" id="ARBA00022475"/>
    </source>
</evidence>
<dbReference type="InterPro" id="IPR003838">
    <property type="entry name" value="ABC3_permease_C"/>
</dbReference>
<name>A0A1X6X4R1_9MICO</name>
<dbReference type="AlphaFoldDB" id="A0A1X6X4R1"/>
<keyword evidence="11 12" id="KW-0131">Cell cycle</keyword>
<evidence type="ECO:0000256" key="10">
    <source>
        <dbReference type="ARBA" id="ARBA00023136"/>
    </source>
</evidence>
<evidence type="ECO:0000256" key="7">
    <source>
        <dbReference type="ARBA" id="ARBA00022618"/>
    </source>
</evidence>
<feature type="domain" description="FtsX extracellular" evidence="15">
    <location>
        <begin position="56"/>
        <end position="161"/>
    </location>
</feature>
<reference evidence="17" key="1">
    <citation type="submission" date="2017-02" db="EMBL/GenBank/DDBJ databases">
        <authorList>
            <person name="Dridi B."/>
        </authorList>
    </citation>
    <scope>NUCLEOTIDE SEQUENCE [LARGE SCALE GENOMIC DNA]</scope>
    <source>
        <strain evidence="17">B Co 03.10</strain>
    </source>
</reference>
<evidence type="ECO:0000259" key="14">
    <source>
        <dbReference type="Pfam" id="PF02687"/>
    </source>
</evidence>
<sequence>MKTSFIFSEVLSGLRRNLSMIISVILVTFVSLLFIGAAILLQMQIGGMKDYWYDRVQVAVFLCPPDSEAPTCADGEATQEQKDAIEAALGSPDLDDYVQEVHFEDKATAHRLFEEQFEGTSLEGTVPQDQMQESFRIQLDDPEQYGIINEYFSATPGVEEVVDQNRLLDQLFRILNIATAAAVGIAGIMTLCAVLLIATTIRLSAFTRRRETGIMRLVGASNLFIQLPFILEGILAAALGSVLAGIVLGVGVHFGVSGWLQSRMAGVNLVTVGDVAVVTPILIAVGVIMAGASSWLTLRRYMKV</sequence>
<evidence type="ECO:0000313" key="17">
    <source>
        <dbReference type="Proteomes" id="UP000196581"/>
    </source>
</evidence>
<evidence type="ECO:0000256" key="13">
    <source>
        <dbReference type="SAM" id="Phobius"/>
    </source>
</evidence>
<evidence type="ECO:0000256" key="8">
    <source>
        <dbReference type="ARBA" id="ARBA00022692"/>
    </source>
</evidence>
<keyword evidence="6 12" id="KW-1003">Cell membrane</keyword>
<dbReference type="GO" id="GO:0051301">
    <property type="term" value="P:cell division"/>
    <property type="evidence" value="ECO:0007669"/>
    <property type="project" value="UniProtKB-KW"/>
</dbReference>
<organism evidence="16 17">
    <name type="scientific">Brevibacterium yomogidense</name>
    <dbReference type="NCBI Taxonomy" id="946573"/>
    <lineage>
        <taxon>Bacteria</taxon>
        <taxon>Bacillati</taxon>
        <taxon>Actinomycetota</taxon>
        <taxon>Actinomycetes</taxon>
        <taxon>Micrococcales</taxon>
        <taxon>Brevibacteriaceae</taxon>
        <taxon>Brevibacterium</taxon>
    </lineage>
</organism>
<dbReference type="RefSeq" id="WP_087005048.1">
    <property type="nucleotide sequence ID" value="NZ_FWFF01000004.1"/>
</dbReference>
<proteinExistence type="inferred from homology"/>
<evidence type="ECO:0000256" key="2">
    <source>
        <dbReference type="ARBA" id="ARBA00004651"/>
    </source>
</evidence>